<comment type="caution">
    <text evidence="2">The sequence shown here is derived from an EMBL/GenBank/DDBJ whole genome shotgun (WGS) entry which is preliminary data.</text>
</comment>
<evidence type="ECO:0000256" key="1">
    <source>
        <dbReference type="SAM" id="MobiDB-lite"/>
    </source>
</evidence>
<sequence length="134" mass="14587">MCTKYVPNYFCQKLIKNQGKEACLLNTDEDFLNISSFFNNFTIRNGESIPPPPTAFLLLRISIAAAARFSFAGGGVTSGDHRGSETSSVWNPADPLLPCNSSLKSSHNTSIPSSAPLRTSDPGELFRQPEFISD</sequence>
<accession>A0AAV0EMH7</accession>
<feature type="compositionally biased region" description="Polar residues" evidence="1">
    <location>
        <begin position="100"/>
        <end position="117"/>
    </location>
</feature>
<name>A0AAV0EMH7_9ASTE</name>
<protein>
    <submittedName>
        <fullName evidence="2">Uncharacterized protein</fullName>
    </submittedName>
</protein>
<keyword evidence="3" id="KW-1185">Reference proteome</keyword>
<reference evidence="2" key="1">
    <citation type="submission" date="2022-07" db="EMBL/GenBank/DDBJ databases">
        <authorList>
            <person name="Macas J."/>
            <person name="Novak P."/>
            <person name="Neumann P."/>
        </authorList>
    </citation>
    <scope>NUCLEOTIDE SEQUENCE</scope>
</reference>
<dbReference type="Proteomes" id="UP001152523">
    <property type="component" value="Unassembled WGS sequence"/>
</dbReference>
<organism evidence="2 3">
    <name type="scientific">Cuscuta epithymum</name>
    <dbReference type="NCBI Taxonomy" id="186058"/>
    <lineage>
        <taxon>Eukaryota</taxon>
        <taxon>Viridiplantae</taxon>
        <taxon>Streptophyta</taxon>
        <taxon>Embryophyta</taxon>
        <taxon>Tracheophyta</taxon>
        <taxon>Spermatophyta</taxon>
        <taxon>Magnoliopsida</taxon>
        <taxon>eudicotyledons</taxon>
        <taxon>Gunneridae</taxon>
        <taxon>Pentapetalae</taxon>
        <taxon>asterids</taxon>
        <taxon>lamiids</taxon>
        <taxon>Solanales</taxon>
        <taxon>Convolvulaceae</taxon>
        <taxon>Cuscuteae</taxon>
        <taxon>Cuscuta</taxon>
        <taxon>Cuscuta subgen. Cuscuta</taxon>
    </lineage>
</organism>
<evidence type="ECO:0000313" key="2">
    <source>
        <dbReference type="EMBL" id="CAH9123314.1"/>
    </source>
</evidence>
<evidence type="ECO:0000313" key="3">
    <source>
        <dbReference type="Proteomes" id="UP001152523"/>
    </source>
</evidence>
<proteinExistence type="predicted"/>
<dbReference type="EMBL" id="CAMAPF010000930">
    <property type="protein sequence ID" value="CAH9123314.1"/>
    <property type="molecule type" value="Genomic_DNA"/>
</dbReference>
<feature type="region of interest" description="Disordered" evidence="1">
    <location>
        <begin position="100"/>
        <end position="134"/>
    </location>
</feature>
<dbReference type="AlphaFoldDB" id="A0AAV0EMH7"/>
<gene>
    <name evidence="2" type="ORF">CEPIT_LOCUS25122</name>
</gene>